<dbReference type="InterPro" id="IPR000917">
    <property type="entry name" value="Sulfatase_N"/>
</dbReference>
<evidence type="ECO:0000256" key="7">
    <source>
        <dbReference type="SAM" id="Phobius"/>
    </source>
</evidence>
<sequence>MKNKISTLFLSKINWLKFLKITSLFLIAFFLNYYLLNKNILAYQTESFGTILNATNLISLVLYLFSVASLSFYVSNYINKFFVLKILLSYLGYLVISYFLLVTRNLNNKEFDIFDFQQNAIYQKNFLLTLLIVLIISIGISFLRKSIKSRHNNRRRKPQKKDKDIERVTLSIIVASFAITDYRSVEIIKSLVASQLENANYFGYIKTLILSLFLSVVAMAGVSYILLKSYKALRTNTPSGSLAVSTSLLFAVIFNYTIQSGVVVGEPLLNRYVFPGATVFQIFIFTCLFLLIYLLINRFLISTFVIVILGTVISIANSIKQGLRNEPLLVTDFVWLKEISLLASFVEKSIIIKSAIAITLIILIYILLRKYILPGRVVQSKRKRGVALAVLLSLGIFTFTVFRNEEDARIVDGIPVVSRLNNWVDINWMGFSKNASYKSLMYVWTKQMTKSIMDVPEGYSHEKILEIEKKYKDRAAQINKERENQIQDQTVVFVLSESFSDPTRLNGVSLSENVIPNISQIREEYTSGIMISDFYGGGTANMETQSLTGLPYINLSSSVSVMNTEVLPKMSFIPSISDTYEDQNKIAVHLHNGANYSRNIVYKDLGFDTFIALDGTDDKPTQLEFNSSGASDKSTYYAVTSNLSSDTGQFFSVITMQNHIPWNKDEPASITGYGQGMTDDENDTLSSYARLLSDTDSFTQDFLNELSNYEKKITVVFYGDHLPGLYPASMFTSNPESQFETDYFIWSNYETSKLDFTNISSSDFPALLLKQTNSKISAYYSLLTDLLELKQTPELENEFELTSEELKLVQYDITLGKGYILETGDFFTIQ</sequence>
<evidence type="ECO:0000256" key="3">
    <source>
        <dbReference type="ARBA" id="ARBA00022475"/>
    </source>
</evidence>
<dbReference type="Gene3D" id="3.40.720.10">
    <property type="entry name" value="Alkaline Phosphatase, subunit A"/>
    <property type="match status" value="1"/>
</dbReference>
<feature type="transmembrane region" description="Helical" evidence="7">
    <location>
        <begin position="81"/>
        <end position="101"/>
    </location>
</feature>
<evidence type="ECO:0000313" key="9">
    <source>
        <dbReference type="EMBL" id="SDB28605.1"/>
    </source>
</evidence>
<evidence type="ECO:0000256" key="1">
    <source>
        <dbReference type="ARBA" id="ARBA00004651"/>
    </source>
</evidence>
<dbReference type="InterPro" id="IPR050448">
    <property type="entry name" value="OpgB/LTA_synthase_biosynth"/>
</dbReference>
<dbReference type="Proteomes" id="UP000182508">
    <property type="component" value="Unassembled WGS sequence"/>
</dbReference>
<dbReference type="STRING" id="439219.SAMN02910293_01440"/>
<feature type="transmembrane region" description="Helical" evidence="7">
    <location>
        <begin position="350"/>
        <end position="373"/>
    </location>
</feature>
<protein>
    <submittedName>
        <fullName evidence="9">Phosphoglycerol transferase MdoB</fullName>
    </submittedName>
</protein>
<feature type="transmembrane region" description="Helical" evidence="7">
    <location>
        <begin position="202"/>
        <end position="227"/>
    </location>
</feature>
<feature type="domain" description="Sulfatase N-terminal" evidence="8">
    <location>
        <begin position="489"/>
        <end position="773"/>
    </location>
</feature>
<dbReference type="RefSeq" id="WP_074486189.1">
    <property type="nucleotide sequence ID" value="NZ_FMXP01000018.1"/>
</dbReference>
<dbReference type="InterPro" id="IPR017850">
    <property type="entry name" value="Alkaline_phosphatase_core_sf"/>
</dbReference>
<feature type="transmembrane region" description="Helical" evidence="7">
    <location>
        <begin position="18"/>
        <end position="36"/>
    </location>
</feature>
<keyword evidence="10" id="KW-1185">Reference proteome</keyword>
<keyword evidence="6 7" id="KW-0472">Membrane</keyword>
<keyword evidence="5 7" id="KW-1133">Transmembrane helix</keyword>
<dbReference type="SUPFAM" id="SSF53649">
    <property type="entry name" value="Alkaline phosphatase-like"/>
    <property type="match status" value="1"/>
</dbReference>
<dbReference type="PANTHER" id="PTHR47371">
    <property type="entry name" value="LIPOTEICHOIC ACID SYNTHASE"/>
    <property type="match status" value="1"/>
</dbReference>
<dbReference type="CDD" id="cd16015">
    <property type="entry name" value="LTA_synthase"/>
    <property type="match status" value="1"/>
</dbReference>
<keyword evidence="9" id="KW-0808">Transferase</keyword>
<dbReference type="AlphaFoldDB" id="A0A1G6C6U8"/>
<feature type="transmembrane region" description="Helical" evidence="7">
    <location>
        <begin position="301"/>
        <end position="319"/>
    </location>
</feature>
<evidence type="ECO:0000256" key="5">
    <source>
        <dbReference type="ARBA" id="ARBA00022989"/>
    </source>
</evidence>
<feature type="transmembrane region" description="Helical" evidence="7">
    <location>
        <begin position="278"/>
        <end position="296"/>
    </location>
</feature>
<evidence type="ECO:0000256" key="2">
    <source>
        <dbReference type="ARBA" id="ARBA00004936"/>
    </source>
</evidence>
<gene>
    <name evidence="9" type="ORF">SAMN02910293_01440</name>
</gene>
<feature type="transmembrane region" description="Helical" evidence="7">
    <location>
        <begin position="164"/>
        <end position="182"/>
    </location>
</feature>
<dbReference type="eggNOG" id="COG1368">
    <property type="taxonomic scope" value="Bacteria"/>
</dbReference>
<evidence type="ECO:0000256" key="6">
    <source>
        <dbReference type="ARBA" id="ARBA00023136"/>
    </source>
</evidence>
<dbReference type="PANTHER" id="PTHR47371:SF3">
    <property type="entry name" value="PHOSPHOGLYCEROL TRANSFERASE I"/>
    <property type="match status" value="1"/>
</dbReference>
<name>A0A1G6C6U8_9STRE</name>
<comment type="pathway">
    <text evidence="2">Cell wall biogenesis; lipoteichoic acid biosynthesis.</text>
</comment>
<comment type="subcellular location">
    <subcellularLocation>
        <location evidence="1">Cell membrane</location>
        <topology evidence="1">Multi-pass membrane protein</topology>
    </subcellularLocation>
</comment>
<dbReference type="EMBL" id="FMXP01000018">
    <property type="protein sequence ID" value="SDB28605.1"/>
    <property type="molecule type" value="Genomic_DNA"/>
</dbReference>
<dbReference type="Pfam" id="PF00884">
    <property type="entry name" value="Sulfatase"/>
    <property type="match status" value="1"/>
</dbReference>
<evidence type="ECO:0000256" key="4">
    <source>
        <dbReference type="ARBA" id="ARBA00022692"/>
    </source>
</evidence>
<evidence type="ECO:0000259" key="8">
    <source>
        <dbReference type="Pfam" id="PF00884"/>
    </source>
</evidence>
<organism evidence="9 10">
    <name type="scientific">Streptococcus henryi</name>
    <dbReference type="NCBI Taxonomy" id="439219"/>
    <lineage>
        <taxon>Bacteria</taxon>
        <taxon>Bacillati</taxon>
        <taxon>Bacillota</taxon>
        <taxon>Bacilli</taxon>
        <taxon>Lactobacillales</taxon>
        <taxon>Streptococcaceae</taxon>
        <taxon>Streptococcus</taxon>
    </lineage>
</organism>
<dbReference type="GO" id="GO:0016740">
    <property type="term" value="F:transferase activity"/>
    <property type="evidence" value="ECO:0007669"/>
    <property type="project" value="UniProtKB-KW"/>
</dbReference>
<reference evidence="9 10" key="1">
    <citation type="submission" date="2016-10" db="EMBL/GenBank/DDBJ databases">
        <authorList>
            <person name="de Groot N.N."/>
        </authorList>
    </citation>
    <scope>NUCLEOTIDE SEQUENCE [LARGE SCALE GENOMIC DNA]</scope>
    <source>
        <strain evidence="9 10">A-4</strain>
    </source>
</reference>
<feature type="transmembrane region" description="Helical" evidence="7">
    <location>
        <begin position="239"/>
        <end position="258"/>
    </location>
</feature>
<feature type="transmembrane region" description="Helical" evidence="7">
    <location>
        <begin position="385"/>
        <end position="402"/>
    </location>
</feature>
<feature type="transmembrane region" description="Helical" evidence="7">
    <location>
        <begin position="56"/>
        <end position="74"/>
    </location>
</feature>
<evidence type="ECO:0000313" key="10">
    <source>
        <dbReference type="Proteomes" id="UP000182508"/>
    </source>
</evidence>
<feature type="transmembrane region" description="Helical" evidence="7">
    <location>
        <begin position="121"/>
        <end position="143"/>
    </location>
</feature>
<dbReference type="GO" id="GO:0005886">
    <property type="term" value="C:plasma membrane"/>
    <property type="evidence" value="ECO:0007669"/>
    <property type="project" value="UniProtKB-SubCell"/>
</dbReference>
<accession>A0A1G6C6U8</accession>
<proteinExistence type="predicted"/>
<keyword evidence="4 7" id="KW-0812">Transmembrane</keyword>
<keyword evidence="3" id="KW-1003">Cell membrane</keyword>